<evidence type="ECO:0000313" key="3">
    <source>
        <dbReference type="EMBL" id="SIN76993.1"/>
    </source>
</evidence>
<dbReference type="PANTHER" id="PTHR34606:SF15">
    <property type="entry name" value="BON DOMAIN-CONTAINING PROTEIN"/>
    <property type="match status" value="1"/>
</dbReference>
<evidence type="ECO:0000313" key="4">
    <source>
        <dbReference type="Proteomes" id="UP000184694"/>
    </source>
</evidence>
<feature type="signal peptide" evidence="1">
    <location>
        <begin position="1"/>
        <end position="22"/>
    </location>
</feature>
<dbReference type="PANTHER" id="PTHR34606">
    <property type="entry name" value="BON DOMAIN-CONTAINING PROTEIN"/>
    <property type="match status" value="1"/>
</dbReference>
<sequence length="182" mass="20098">MLKKLFCVTVVLTLCYTLSGCAVYNTAVDERNISEQYSDTVITATVLNKLIKEKTSNALDVSVKTYNKKVYLIGEVDSLSQRSRAISTARNTKGVQSVVPYLLLKNEKDFCGTTDNVTMSAQLNKALIADKEIWSTNVSVDVVQCNIVLTGIVGTNKEKQKITQHARAVPKVRSVTSYIQVQ</sequence>
<gene>
    <name evidence="3" type="ORF">SAMN02745161_0645</name>
</gene>
<dbReference type="PROSITE" id="PS51257">
    <property type="entry name" value="PROKAR_LIPOPROTEIN"/>
    <property type="match status" value="1"/>
</dbReference>
<dbReference type="Gene3D" id="3.30.1340.30">
    <property type="match status" value="2"/>
</dbReference>
<dbReference type="OrthoDB" id="5453922at2"/>
<dbReference type="AlphaFoldDB" id="A0A1N6E1Z2"/>
<proteinExistence type="predicted"/>
<dbReference type="Pfam" id="PF04972">
    <property type="entry name" value="BON"/>
    <property type="match status" value="2"/>
</dbReference>
<keyword evidence="4" id="KW-1185">Reference proteome</keyword>
<feature type="domain" description="BON" evidence="2">
    <location>
        <begin position="115"/>
        <end position="182"/>
    </location>
</feature>
<dbReference type="RefSeq" id="WP_074215497.1">
    <property type="nucleotide sequence ID" value="NZ_FSRG01000003.1"/>
</dbReference>
<dbReference type="InterPro" id="IPR014004">
    <property type="entry name" value="Transpt-assoc_nodulatn_dom_bac"/>
</dbReference>
<dbReference type="SMART" id="SM00749">
    <property type="entry name" value="BON"/>
    <property type="match status" value="2"/>
</dbReference>
<accession>A0A1N6E1Z2</accession>
<organism evidence="3 4">
    <name type="scientific">Halodesulfovibrio marinisediminis DSM 17456</name>
    <dbReference type="NCBI Taxonomy" id="1121457"/>
    <lineage>
        <taxon>Bacteria</taxon>
        <taxon>Pseudomonadati</taxon>
        <taxon>Thermodesulfobacteriota</taxon>
        <taxon>Desulfovibrionia</taxon>
        <taxon>Desulfovibrionales</taxon>
        <taxon>Desulfovibrionaceae</taxon>
        <taxon>Halodesulfovibrio</taxon>
    </lineage>
</organism>
<feature type="chain" id="PRO_5012161555" evidence="1">
    <location>
        <begin position="23"/>
        <end position="182"/>
    </location>
</feature>
<dbReference type="InterPro" id="IPR051686">
    <property type="entry name" value="Lipoprotein_DolP"/>
</dbReference>
<evidence type="ECO:0000259" key="2">
    <source>
        <dbReference type="PROSITE" id="PS50914"/>
    </source>
</evidence>
<evidence type="ECO:0000256" key="1">
    <source>
        <dbReference type="SAM" id="SignalP"/>
    </source>
</evidence>
<dbReference type="STRING" id="1121457.SAMN02745161_0645"/>
<keyword evidence="1" id="KW-0732">Signal</keyword>
<dbReference type="EMBL" id="FSRG01000003">
    <property type="protein sequence ID" value="SIN76993.1"/>
    <property type="molecule type" value="Genomic_DNA"/>
</dbReference>
<protein>
    <submittedName>
        <fullName evidence="3">Hyperosmotically inducible protein</fullName>
    </submittedName>
</protein>
<name>A0A1N6E1Z2_9BACT</name>
<dbReference type="InterPro" id="IPR007055">
    <property type="entry name" value="BON_dom"/>
</dbReference>
<reference evidence="4" key="1">
    <citation type="submission" date="2016-11" db="EMBL/GenBank/DDBJ databases">
        <authorList>
            <person name="Varghese N."/>
            <person name="Submissions S."/>
        </authorList>
    </citation>
    <scope>NUCLEOTIDE SEQUENCE [LARGE SCALE GENOMIC DNA]</scope>
    <source>
        <strain evidence="4">DSM 17456</strain>
    </source>
</reference>
<dbReference type="PROSITE" id="PS50914">
    <property type="entry name" value="BON"/>
    <property type="match status" value="2"/>
</dbReference>
<feature type="domain" description="BON" evidence="2">
    <location>
        <begin position="38"/>
        <end position="106"/>
    </location>
</feature>
<dbReference type="Proteomes" id="UP000184694">
    <property type="component" value="Unassembled WGS sequence"/>
</dbReference>